<name>A0ACC4DGG3_PURLI</name>
<keyword evidence="2" id="KW-1185">Reference proteome</keyword>
<sequence>MNASKRHFGISCGVGSLDSKSQVAPRSRTFSSKSSSPTATRAEGHQTHSFDSSGGASLALGGLPVAPRKDPVDHVLGELVLAVIRVQLVVGALVRLAGLVLDAALPLHELHGRVVAAGLVGGAVCQQHAAHLLAQLDLARRQQRRPVQQRGEPLERARVVAQRVVAHRLDDGRVPAELLGRHDVLHLLLGQQAADEAPGEDLDAAGLLALGEADEGALEDPAAHLADQLGVLRVARHGQHLAAAHGVAHDEQRRRLRALAPDPTASFSRTKAATSLTTRGVGPVRPRSDGLVTVRPQPRWSHEKTWMPCAASRGKKSL</sequence>
<dbReference type="Proteomes" id="UP001638806">
    <property type="component" value="Unassembled WGS sequence"/>
</dbReference>
<dbReference type="EMBL" id="JBGNUJ010000010">
    <property type="protein sequence ID" value="KAL3955183.1"/>
    <property type="molecule type" value="Genomic_DNA"/>
</dbReference>
<reference evidence="1" key="1">
    <citation type="submission" date="2024-12" db="EMBL/GenBank/DDBJ databases">
        <title>Comparative genomics and development of molecular markers within Purpureocillium lilacinum and among Purpureocillium species.</title>
        <authorList>
            <person name="Yeh Z.-Y."/>
            <person name="Ni N.-T."/>
            <person name="Lo P.-H."/>
            <person name="Mushyakhwo K."/>
            <person name="Lin C.-F."/>
            <person name="Nai Y.-S."/>
        </authorList>
    </citation>
    <scope>NUCLEOTIDE SEQUENCE</scope>
    <source>
        <strain evidence="1">NCHU-NPUST-175</strain>
    </source>
</reference>
<proteinExistence type="predicted"/>
<comment type="caution">
    <text evidence="1">The sequence shown here is derived from an EMBL/GenBank/DDBJ whole genome shotgun (WGS) entry which is preliminary data.</text>
</comment>
<gene>
    <name evidence="1" type="ORF">ACCO45_010746</name>
</gene>
<protein>
    <submittedName>
        <fullName evidence="1">Uncharacterized protein</fullName>
    </submittedName>
</protein>
<evidence type="ECO:0000313" key="2">
    <source>
        <dbReference type="Proteomes" id="UP001638806"/>
    </source>
</evidence>
<organism evidence="1 2">
    <name type="scientific">Purpureocillium lilacinum</name>
    <name type="common">Paecilomyces lilacinus</name>
    <dbReference type="NCBI Taxonomy" id="33203"/>
    <lineage>
        <taxon>Eukaryota</taxon>
        <taxon>Fungi</taxon>
        <taxon>Dikarya</taxon>
        <taxon>Ascomycota</taxon>
        <taxon>Pezizomycotina</taxon>
        <taxon>Sordariomycetes</taxon>
        <taxon>Hypocreomycetidae</taxon>
        <taxon>Hypocreales</taxon>
        <taxon>Ophiocordycipitaceae</taxon>
        <taxon>Purpureocillium</taxon>
    </lineage>
</organism>
<accession>A0ACC4DGG3</accession>
<evidence type="ECO:0000313" key="1">
    <source>
        <dbReference type="EMBL" id="KAL3955183.1"/>
    </source>
</evidence>